<keyword evidence="12" id="KW-1185">Reference proteome</keyword>
<dbReference type="AlphaFoldDB" id="A0A6I6DC08"/>
<dbReference type="GO" id="GO:0019171">
    <property type="term" value="F:(3R)-hydroxyacyl-[acyl-carrier-protein] dehydratase activity"/>
    <property type="evidence" value="ECO:0007669"/>
    <property type="project" value="UniProtKB-EC"/>
</dbReference>
<proteinExistence type="inferred from homology"/>
<dbReference type="GO" id="GO:0005737">
    <property type="term" value="C:cytoplasm"/>
    <property type="evidence" value="ECO:0007669"/>
    <property type="project" value="UniProtKB-SubCell"/>
</dbReference>
<comment type="subcellular location">
    <subcellularLocation>
        <location evidence="2 10">Cytoplasm</location>
    </subcellularLocation>
</comment>
<dbReference type="NCBIfam" id="TIGR01750">
    <property type="entry name" value="fabZ"/>
    <property type="match status" value="1"/>
</dbReference>
<comment type="similarity">
    <text evidence="3 10">Belongs to the thioester dehydratase family. FabZ subfamily.</text>
</comment>
<evidence type="ECO:0000256" key="2">
    <source>
        <dbReference type="ARBA" id="ARBA00004496"/>
    </source>
</evidence>
<dbReference type="HAMAP" id="MF_00406">
    <property type="entry name" value="FabZ"/>
    <property type="match status" value="1"/>
</dbReference>
<evidence type="ECO:0000256" key="5">
    <source>
        <dbReference type="ARBA" id="ARBA00022516"/>
    </source>
</evidence>
<name>A0A6I6DC08_9FIRM</name>
<keyword evidence="5 10" id="KW-0444">Lipid biosynthesis</keyword>
<dbReference type="CDD" id="cd01288">
    <property type="entry name" value="FabZ"/>
    <property type="match status" value="1"/>
</dbReference>
<organism evidence="11 12">
    <name type="scientific">Candidatus Syntrophocurvum alkaliphilum</name>
    <dbReference type="NCBI Taxonomy" id="2293317"/>
    <lineage>
        <taxon>Bacteria</taxon>
        <taxon>Bacillati</taxon>
        <taxon>Bacillota</taxon>
        <taxon>Clostridia</taxon>
        <taxon>Eubacteriales</taxon>
        <taxon>Syntrophomonadaceae</taxon>
        <taxon>Candidatus Syntrophocurvum</taxon>
    </lineage>
</organism>
<dbReference type="Gene3D" id="3.10.129.10">
    <property type="entry name" value="Hotdog Thioesterase"/>
    <property type="match status" value="1"/>
</dbReference>
<evidence type="ECO:0000256" key="1">
    <source>
        <dbReference type="ARBA" id="ARBA00001055"/>
    </source>
</evidence>
<dbReference type="PANTHER" id="PTHR30272:SF1">
    <property type="entry name" value="3-HYDROXYACYL-[ACYL-CARRIER-PROTEIN] DEHYDRATASE"/>
    <property type="match status" value="1"/>
</dbReference>
<evidence type="ECO:0000313" key="12">
    <source>
        <dbReference type="Proteomes" id="UP000426444"/>
    </source>
</evidence>
<evidence type="ECO:0000256" key="7">
    <source>
        <dbReference type="ARBA" id="ARBA00023098"/>
    </source>
</evidence>
<dbReference type="NCBIfam" id="NF000582">
    <property type="entry name" value="PRK00006.1"/>
    <property type="match status" value="1"/>
</dbReference>
<evidence type="ECO:0000256" key="9">
    <source>
        <dbReference type="ARBA" id="ARBA00025049"/>
    </source>
</evidence>
<protein>
    <recommendedName>
        <fullName evidence="10">3-hydroxyacyl-[acyl-carrier-protein] dehydratase FabZ</fullName>
        <ecNumber evidence="10">4.2.1.59</ecNumber>
    </recommendedName>
    <alternativeName>
        <fullName evidence="10">(3R)-hydroxymyristoyl-[acyl-carrier-protein] dehydratase</fullName>
        <shortName evidence="10">(3R)-hydroxymyristoyl-ACP dehydrase</shortName>
    </alternativeName>
    <alternativeName>
        <fullName evidence="10">Beta-hydroxyacyl-ACP dehydratase</fullName>
    </alternativeName>
</protein>
<dbReference type="OrthoDB" id="9772788at2"/>
<dbReference type="FunFam" id="3.10.129.10:FF:000001">
    <property type="entry name" value="3-hydroxyacyl-[acyl-carrier-protein] dehydratase FabZ"/>
    <property type="match status" value="1"/>
</dbReference>
<keyword evidence="8 10" id="KW-0456">Lyase</keyword>
<evidence type="ECO:0000256" key="8">
    <source>
        <dbReference type="ARBA" id="ARBA00023239"/>
    </source>
</evidence>
<dbReference type="InterPro" id="IPR010084">
    <property type="entry name" value="FabZ"/>
</dbReference>
<evidence type="ECO:0000256" key="4">
    <source>
        <dbReference type="ARBA" id="ARBA00022490"/>
    </source>
</evidence>
<dbReference type="InterPro" id="IPR029069">
    <property type="entry name" value="HotDog_dom_sf"/>
</dbReference>
<keyword evidence="4 10" id="KW-0963">Cytoplasm</keyword>
<comment type="function">
    <text evidence="9 10">Involved in unsaturated fatty acids biosynthesis. Catalyzes the dehydration of short chain beta-hydroxyacyl-ACPs and long chain saturated and unsaturated beta-hydroxyacyl-ACPs.</text>
</comment>
<dbReference type="RefSeq" id="WP_156202677.1">
    <property type="nucleotide sequence ID" value="NZ_CP046457.1"/>
</dbReference>
<keyword evidence="7 10" id="KW-0443">Lipid metabolism</keyword>
<dbReference type="GO" id="GO:0009245">
    <property type="term" value="P:lipid A biosynthetic process"/>
    <property type="evidence" value="ECO:0007669"/>
    <property type="project" value="UniProtKB-UniRule"/>
</dbReference>
<dbReference type="Proteomes" id="UP000426444">
    <property type="component" value="Chromosome"/>
</dbReference>
<gene>
    <name evidence="10" type="primary">fabZ</name>
    <name evidence="11" type="ORF">SYNTR_0117</name>
</gene>
<dbReference type="SUPFAM" id="SSF54637">
    <property type="entry name" value="Thioesterase/thiol ester dehydrase-isomerase"/>
    <property type="match status" value="1"/>
</dbReference>
<evidence type="ECO:0000256" key="10">
    <source>
        <dbReference type="HAMAP-Rule" id="MF_00406"/>
    </source>
</evidence>
<dbReference type="InterPro" id="IPR013114">
    <property type="entry name" value="FabA_FabZ"/>
</dbReference>
<accession>A0A6I6DC08</accession>
<evidence type="ECO:0000313" key="11">
    <source>
        <dbReference type="EMBL" id="QGT98710.1"/>
    </source>
</evidence>
<reference evidence="12" key="1">
    <citation type="journal article" date="2019" name="Microbiology">
        <title>Complete Genome Sequence of an Uncultured Bacterium of the Candidate Phylum Bipolaricaulota.</title>
        <authorList>
            <person name="Kadnikov V.V."/>
            <person name="Mardanov A.V."/>
            <person name="Beletsky A.V."/>
            <person name="Frank Y.A."/>
            <person name="Karnachuk O.V."/>
            <person name="Ravin N.V."/>
        </authorList>
    </citation>
    <scope>NUCLEOTIDE SEQUENCE [LARGE SCALE GENOMIC DNA]</scope>
</reference>
<dbReference type="KEGG" id="salq:SYNTR_0117"/>
<dbReference type="Pfam" id="PF07977">
    <property type="entry name" value="FabA"/>
    <property type="match status" value="1"/>
</dbReference>
<keyword evidence="6 10" id="KW-0441">Lipid A biosynthesis</keyword>
<comment type="catalytic activity">
    <reaction evidence="1 10">
        <text>a (3R)-hydroxyacyl-[ACP] = a (2E)-enoyl-[ACP] + H2O</text>
        <dbReference type="Rhea" id="RHEA:13097"/>
        <dbReference type="Rhea" id="RHEA-COMP:9925"/>
        <dbReference type="Rhea" id="RHEA-COMP:9945"/>
        <dbReference type="ChEBI" id="CHEBI:15377"/>
        <dbReference type="ChEBI" id="CHEBI:78784"/>
        <dbReference type="ChEBI" id="CHEBI:78827"/>
        <dbReference type="EC" id="4.2.1.59"/>
    </reaction>
</comment>
<sequence length="142" mass="15794">MDINKIMEILPHRYPFLLVDKIIELVPGEKAVGIKNLTINEPFFAGHFPGRPIMPGVLMIESMAQVGACALLGQEKYQDKLAFLAGVDNMRFKRLAVPGDRLVITSNVVRVKGNFGKFSAQIKIDDELICQGDLMFGMEKSN</sequence>
<dbReference type="EMBL" id="CP046457">
    <property type="protein sequence ID" value="QGT98710.1"/>
    <property type="molecule type" value="Genomic_DNA"/>
</dbReference>
<feature type="active site" evidence="10">
    <location>
        <position position="47"/>
    </location>
</feature>
<dbReference type="EC" id="4.2.1.59" evidence="10"/>
<evidence type="ECO:0000256" key="3">
    <source>
        <dbReference type="ARBA" id="ARBA00009174"/>
    </source>
</evidence>
<dbReference type="PANTHER" id="PTHR30272">
    <property type="entry name" value="3-HYDROXYACYL-[ACYL-CARRIER-PROTEIN] DEHYDRATASE"/>
    <property type="match status" value="1"/>
</dbReference>
<dbReference type="GO" id="GO:0006633">
    <property type="term" value="P:fatty acid biosynthetic process"/>
    <property type="evidence" value="ECO:0007669"/>
    <property type="project" value="UniProtKB-UniRule"/>
</dbReference>
<evidence type="ECO:0000256" key="6">
    <source>
        <dbReference type="ARBA" id="ARBA00022556"/>
    </source>
</evidence>
<dbReference type="GO" id="GO:0016020">
    <property type="term" value="C:membrane"/>
    <property type="evidence" value="ECO:0007669"/>
    <property type="project" value="GOC"/>
</dbReference>